<keyword evidence="1" id="KW-0805">Transcription regulation</keyword>
<dbReference type="AlphaFoldDB" id="A0A929B8J9"/>
<dbReference type="PANTHER" id="PTHR30055">
    <property type="entry name" value="HTH-TYPE TRANSCRIPTIONAL REGULATOR RUTR"/>
    <property type="match status" value="1"/>
</dbReference>
<dbReference type="InterPro" id="IPR001647">
    <property type="entry name" value="HTH_TetR"/>
</dbReference>
<dbReference type="SUPFAM" id="SSF46689">
    <property type="entry name" value="Homeodomain-like"/>
    <property type="match status" value="1"/>
</dbReference>
<feature type="domain" description="HTH tetR-type" evidence="5">
    <location>
        <begin position="19"/>
        <end position="79"/>
    </location>
</feature>
<reference evidence="6" key="1">
    <citation type="submission" date="2020-10" db="EMBL/GenBank/DDBJ databases">
        <title>Diversity and distribution of actinomycetes associated with coral in the coast of Hainan.</title>
        <authorList>
            <person name="Li F."/>
        </authorList>
    </citation>
    <scope>NUCLEOTIDE SEQUENCE</scope>
    <source>
        <strain evidence="6">HNM0983</strain>
    </source>
</reference>
<dbReference type="GO" id="GO:0000976">
    <property type="term" value="F:transcription cis-regulatory region binding"/>
    <property type="evidence" value="ECO:0007669"/>
    <property type="project" value="TreeGrafter"/>
</dbReference>
<dbReference type="InterPro" id="IPR023772">
    <property type="entry name" value="DNA-bd_HTH_TetR-type_CS"/>
</dbReference>
<dbReference type="PRINTS" id="PR00455">
    <property type="entry name" value="HTHTETR"/>
</dbReference>
<dbReference type="InterPro" id="IPR050109">
    <property type="entry name" value="HTH-type_TetR-like_transc_reg"/>
</dbReference>
<protein>
    <submittedName>
        <fullName evidence="6">TetR/AcrR family transcriptional regulator</fullName>
    </submittedName>
</protein>
<dbReference type="PROSITE" id="PS50977">
    <property type="entry name" value="HTH_TETR_2"/>
    <property type="match status" value="1"/>
</dbReference>
<keyword evidence="7" id="KW-1185">Reference proteome</keyword>
<dbReference type="EMBL" id="JADEYC010000007">
    <property type="protein sequence ID" value="MBE9373810.1"/>
    <property type="molecule type" value="Genomic_DNA"/>
</dbReference>
<comment type="caution">
    <text evidence="6">The sequence shown here is derived from an EMBL/GenBank/DDBJ whole genome shotgun (WGS) entry which is preliminary data.</text>
</comment>
<keyword evidence="2 4" id="KW-0238">DNA-binding</keyword>
<keyword evidence="3" id="KW-0804">Transcription</keyword>
<name>A0A929B8J9_9PSEU</name>
<dbReference type="PANTHER" id="PTHR30055:SF234">
    <property type="entry name" value="HTH-TYPE TRANSCRIPTIONAL REGULATOR BETI"/>
    <property type="match status" value="1"/>
</dbReference>
<dbReference type="GO" id="GO:0003700">
    <property type="term" value="F:DNA-binding transcription factor activity"/>
    <property type="evidence" value="ECO:0007669"/>
    <property type="project" value="TreeGrafter"/>
</dbReference>
<feature type="DNA-binding region" description="H-T-H motif" evidence="4">
    <location>
        <begin position="42"/>
        <end position="61"/>
    </location>
</feature>
<evidence type="ECO:0000313" key="6">
    <source>
        <dbReference type="EMBL" id="MBE9373810.1"/>
    </source>
</evidence>
<dbReference type="RefSeq" id="WP_193927242.1">
    <property type="nucleotide sequence ID" value="NZ_JADEYC010000007.1"/>
</dbReference>
<evidence type="ECO:0000313" key="7">
    <source>
        <dbReference type="Proteomes" id="UP000598360"/>
    </source>
</evidence>
<evidence type="ECO:0000256" key="3">
    <source>
        <dbReference type="ARBA" id="ARBA00023163"/>
    </source>
</evidence>
<dbReference type="Gene3D" id="1.10.357.10">
    <property type="entry name" value="Tetracycline Repressor, domain 2"/>
    <property type="match status" value="1"/>
</dbReference>
<proteinExistence type="predicted"/>
<dbReference type="Proteomes" id="UP000598360">
    <property type="component" value="Unassembled WGS sequence"/>
</dbReference>
<organism evidence="6 7">
    <name type="scientific">Saccharopolyspora montiporae</name>
    <dbReference type="NCBI Taxonomy" id="2781240"/>
    <lineage>
        <taxon>Bacteria</taxon>
        <taxon>Bacillati</taxon>
        <taxon>Actinomycetota</taxon>
        <taxon>Actinomycetes</taxon>
        <taxon>Pseudonocardiales</taxon>
        <taxon>Pseudonocardiaceae</taxon>
        <taxon>Saccharopolyspora</taxon>
    </lineage>
</organism>
<evidence type="ECO:0000256" key="1">
    <source>
        <dbReference type="ARBA" id="ARBA00023015"/>
    </source>
</evidence>
<sequence length="193" mass="21054">MSENLANESTRRRLNSRQADTVRGLTEAAVEELRSAGYSGMTVRNVASRAGVAPATAYTYFSSKNHLIAEVFWRRLQALPPVADEPREVHARVRGVLREVALLVADEASLALACTNAMLGDDPDVQHLRVRIGMGIRDRLSAALGDDGDDDVLNALEFAWIGAMVHAGMGYTTYDRVAERLTSTADLILSRRG</sequence>
<gene>
    <name evidence="6" type="ORF">IQ251_05035</name>
</gene>
<dbReference type="Pfam" id="PF00440">
    <property type="entry name" value="TetR_N"/>
    <property type="match status" value="1"/>
</dbReference>
<accession>A0A929B8J9</accession>
<dbReference type="PROSITE" id="PS01081">
    <property type="entry name" value="HTH_TETR_1"/>
    <property type="match status" value="1"/>
</dbReference>
<evidence type="ECO:0000256" key="2">
    <source>
        <dbReference type="ARBA" id="ARBA00023125"/>
    </source>
</evidence>
<dbReference type="InterPro" id="IPR009057">
    <property type="entry name" value="Homeodomain-like_sf"/>
</dbReference>
<evidence type="ECO:0000256" key="4">
    <source>
        <dbReference type="PROSITE-ProRule" id="PRU00335"/>
    </source>
</evidence>
<evidence type="ECO:0000259" key="5">
    <source>
        <dbReference type="PROSITE" id="PS50977"/>
    </source>
</evidence>